<dbReference type="Proteomes" id="UP000430564">
    <property type="component" value="Unassembled WGS sequence"/>
</dbReference>
<reference evidence="1 2" key="1">
    <citation type="submission" date="2019-10" db="EMBL/GenBank/DDBJ databases">
        <title>Genome diversity of Sutterella seckii.</title>
        <authorList>
            <person name="Chaplin A.V."/>
            <person name="Sokolova S.R."/>
            <person name="Mosin K.A."/>
            <person name="Ivanova E.L."/>
            <person name="Kochetkova T.O."/>
            <person name="Goltsov A.Y."/>
            <person name="Trofimov D.Y."/>
            <person name="Efimov B.A."/>
        </authorList>
    </citation>
    <scope>NUCLEOTIDE SEQUENCE [LARGE SCALE GENOMIC DNA]</scope>
    <source>
        <strain evidence="1 2">ASD393</strain>
    </source>
</reference>
<dbReference type="EMBL" id="WEHX01000067">
    <property type="protein sequence ID" value="KAB7656763.1"/>
    <property type="molecule type" value="Genomic_DNA"/>
</dbReference>
<proteinExistence type="predicted"/>
<dbReference type="AlphaFoldDB" id="A0A6I1EMF9"/>
<sequence length="85" mass="9375">MSYQAICLLAGTLALLGLVFAYLFDRAKKGSLTIETGTFRPGVFAKFQRQSIRNEALRIESARSRFINSTGFAGEGIGMLVPWRS</sequence>
<dbReference type="RefSeq" id="WP_152158749.1">
    <property type="nucleotide sequence ID" value="NZ_WEHX01000067.1"/>
</dbReference>
<evidence type="ECO:0000313" key="2">
    <source>
        <dbReference type="Proteomes" id="UP000430564"/>
    </source>
</evidence>
<evidence type="ECO:0000313" key="1">
    <source>
        <dbReference type="EMBL" id="KAB7656763.1"/>
    </source>
</evidence>
<accession>A0A6I1EMF9</accession>
<comment type="caution">
    <text evidence="1">The sequence shown here is derived from an EMBL/GenBank/DDBJ whole genome shotgun (WGS) entry which is preliminary data.</text>
</comment>
<protein>
    <submittedName>
        <fullName evidence="1">Uncharacterized protein</fullName>
    </submittedName>
</protein>
<organism evidence="1 2">
    <name type="scientific">Sutterella seckii</name>
    <dbReference type="NCBI Taxonomy" id="1944635"/>
    <lineage>
        <taxon>Bacteria</taxon>
        <taxon>Pseudomonadati</taxon>
        <taxon>Pseudomonadota</taxon>
        <taxon>Betaproteobacteria</taxon>
        <taxon>Burkholderiales</taxon>
        <taxon>Sutterellaceae</taxon>
        <taxon>Sutterella</taxon>
    </lineage>
</organism>
<name>A0A6I1EMF9_9BURK</name>
<gene>
    <name evidence="1" type="ORF">GBM95_08735</name>
</gene>